<gene>
    <name evidence="2" type="ORF">NCTC10723_00815</name>
</gene>
<evidence type="ECO:0000256" key="1">
    <source>
        <dbReference type="SAM" id="Phobius"/>
    </source>
</evidence>
<evidence type="ECO:0000313" key="2">
    <source>
        <dbReference type="EMBL" id="STO31367.1"/>
    </source>
</evidence>
<reference evidence="2 3" key="1">
    <citation type="submission" date="2018-06" db="EMBL/GenBank/DDBJ databases">
        <authorList>
            <consortium name="Pathogen Informatics"/>
            <person name="Doyle S."/>
        </authorList>
    </citation>
    <scope>NUCLEOTIDE SEQUENCE [LARGE SCALE GENOMIC DNA]</scope>
    <source>
        <strain evidence="2 3">NCTC10723</strain>
    </source>
</reference>
<sequence>MNSQVSKYAFKNFIILLVVTIIFSVFSLQLAKEKKDFIYVVPKIKNFEVLNTNIGDYSLESLDNNNSNQKIEKVNFLNGSIFYNVPNGNYKVKGSYLEGSDEKFLEKKKDWEKVYLDLEGVNFTNLEERFLNFLTICLIVFNIYLYLNTREKLPKKSILNFTFVLLTLKTFSSLRIDPSNNLLILFDFLVTRILFFSLIYYFFKNIYPPKFKKLKKFIWILLGIIYLYNVIISLIIYSPQFLVYLLEEHSAILSFISTLRKNIDLSRTLFLLFALAFFNQIKRIKIEALVNWFIIWGTYFLLEFFKELFPKAENLIYFIDLMSIFCVYWALVFYNFKVYNKNVMRTILYTITITLSYISFFYFKSITEACTLIASIIILDFYANTINKIIYAETKNIDIIYNRLCLVQDISTFEKLLSEEIRKQVNLKECLVKILIDKKEFLNFVTKETNDTNIIPNDLLKSDYYDFAYKIGFNKNKEIALVFIKEGENSLTIAEQNFLLELCNKIANIINKLRLEALYRELK</sequence>
<feature type="transmembrane region" description="Helical" evidence="1">
    <location>
        <begin position="159"/>
        <end position="176"/>
    </location>
</feature>
<evidence type="ECO:0000313" key="3">
    <source>
        <dbReference type="Proteomes" id="UP000255328"/>
    </source>
</evidence>
<keyword evidence="1" id="KW-0472">Membrane</keyword>
<dbReference type="RefSeq" id="WP_115269619.1">
    <property type="nucleotide sequence ID" value="NZ_UGGU01000003.1"/>
</dbReference>
<organism evidence="2 3">
    <name type="scientific">Fusobacterium necrogenes</name>
    <dbReference type="NCBI Taxonomy" id="858"/>
    <lineage>
        <taxon>Bacteria</taxon>
        <taxon>Fusobacteriati</taxon>
        <taxon>Fusobacteriota</taxon>
        <taxon>Fusobacteriia</taxon>
        <taxon>Fusobacteriales</taxon>
        <taxon>Fusobacteriaceae</taxon>
        <taxon>Fusobacterium</taxon>
    </lineage>
</organism>
<feature type="transmembrane region" description="Helical" evidence="1">
    <location>
        <begin position="217"/>
        <end position="237"/>
    </location>
</feature>
<dbReference type="Proteomes" id="UP000255328">
    <property type="component" value="Unassembled WGS sequence"/>
</dbReference>
<feature type="transmembrane region" description="Helical" evidence="1">
    <location>
        <begin position="288"/>
        <end position="309"/>
    </location>
</feature>
<dbReference type="AlphaFoldDB" id="A0A377GWK1"/>
<feature type="transmembrane region" description="Helical" evidence="1">
    <location>
        <begin position="182"/>
        <end position="203"/>
    </location>
</feature>
<feature type="transmembrane region" description="Helical" evidence="1">
    <location>
        <begin position="315"/>
        <end position="334"/>
    </location>
</feature>
<keyword evidence="1" id="KW-1133">Transmembrane helix</keyword>
<accession>A0A377GWK1</accession>
<feature type="transmembrane region" description="Helical" evidence="1">
    <location>
        <begin position="12"/>
        <end position="31"/>
    </location>
</feature>
<feature type="transmembrane region" description="Helical" evidence="1">
    <location>
        <begin position="130"/>
        <end position="147"/>
    </location>
</feature>
<keyword evidence="3" id="KW-1185">Reference proteome</keyword>
<keyword evidence="1" id="KW-0812">Transmembrane</keyword>
<feature type="transmembrane region" description="Helical" evidence="1">
    <location>
        <begin position="265"/>
        <end position="281"/>
    </location>
</feature>
<name>A0A377GWK1_9FUSO</name>
<protein>
    <submittedName>
        <fullName evidence="2">Uncharacterized protein</fullName>
    </submittedName>
</protein>
<dbReference type="EMBL" id="UGGU01000003">
    <property type="protein sequence ID" value="STO31367.1"/>
    <property type="molecule type" value="Genomic_DNA"/>
</dbReference>
<proteinExistence type="predicted"/>
<dbReference type="OrthoDB" id="84137at2"/>